<dbReference type="GO" id="GO:0003677">
    <property type="term" value="F:DNA binding"/>
    <property type="evidence" value="ECO:0007669"/>
    <property type="project" value="UniProtKB-UniRule"/>
</dbReference>
<dbReference type="SMART" id="SM00028">
    <property type="entry name" value="TPR"/>
    <property type="match status" value="5"/>
</dbReference>
<dbReference type="SMART" id="SM00862">
    <property type="entry name" value="Trans_reg_C"/>
    <property type="match status" value="1"/>
</dbReference>
<dbReference type="SUPFAM" id="SSF52540">
    <property type="entry name" value="P-loop containing nucleoside triphosphate hydrolases"/>
    <property type="match status" value="1"/>
</dbReference>
<dbReference type="Gene3D" id="1.25.40.10">
    <property type="entry name" value="Tetratricopeptide repeat domain"/>
    <property type="match status" value="2"/>
</dbReference>
<evidence type="ECO:0000313" key="9">
    <source>
        <dbReference type="Proteomes" id="UP000198282"/>
    </source>
</evidence>
<evidence type="ECO:0000256" key="5">
    <source>
        <dbReference type="PROSITE-ProRule" id="PRU00339"/>
    </source>
</evidence>
<dbReference type="InterPro" id="IPR005158">
    <property type="entry name" value="BTAD"/>
</dbReference>
<dbReference type="SMART" id="SM01043">
    <property type="entry name" value="BTAD"/>
    <property type="match status" value="1"/>
</dbReference>
<dbReference type="Gene3D" id="3.40.50.300">
    <property type="entry name" value="P-loop containing nucleotide triphosphate hydrolases"/>
    <property type="match status" value="1"/>
</dbReference>
<dbReference type="InterPro" id="IPR016032">
    <property type="entry name" value="Sig_transdc_resp-reg_C-effctor"/>
</dbReference>
<feature type="domain" description="OmpR/PhoB-type" evidence="7">
    <location>
        <begin position="2"/>
        <end position="107"/>
    </location>
</feature>
<dbReference type="GO" id="GO:0000160">
    <property type="term" value="P:phosphorelay signal transduction system"/>
    <property type="evidence" value="ECO:0007669"/>
    <property type="project" value="InterPro"/>
</dbReference>
<dbReference type="GO" id="GO:0043531">
    <property type="term" value="F:ADP binding"/>
    <property type="evidence" value="ECO:0007669"/>
    <property type="project" value="InterPro"/>
</dbReference>
<dbReference type="AlphaFoldDB" id="A0A239IRP6"/>
<dbReference type="PROSITE" id="PS50005">
    <property type="entry name" value="TPR"/>
    <property type="match status" value="1"/>
</dbReference>
<dbReference type="PANTHER" id="PTHR35807">
    <property type="entry name" value="TRANSCRIPTIONAL REGULATOR REDD-RELATED"/>
    <property type="match status" value="1"/>
</dbReference>
<dbReference type="EMBL" id="FZOD01000020">
    <property type="protein sequence ID" value="SNS96237.1"/>
    <property type="molecule type" value="Genomic_DNA"/>
</dbReference>
<keyword evidence="9" id="KW-1185">Reference proteome</keyword>
<feature type="DNA-binding region" description="OmpR/PhoB-type" evidence="6">
    <location>
        <begin position="2"/>
        <end position="107"/>
    </location>
</feature>
<evidence type="ECO:0000313" key="8">
    <source>
        <dbReference type="EMBL" id="SNS96237.1"/>
    </source>
</evidence>
<gene>
    <name evidence="8" type="ORF">SAMN05216276_102087</name>
</gene>
<accession>A0A239IRP6</accession>
<evidence type="ECO:0000259" key="7">
    <source>
        <dbReference type="PROSITE" id="PS51755"/>
    </source>
</evidence>
<comment type="similarity">
    <text evidence="1">Belongs to the AfsR/DnrI/RedD regulatory family.</text>
</comment>
<dbReference type="SUPFAM" id="SSF48452">
    <property type="entry name" value="TPR-like"/>
    <property type="match status" value="2"/>
</dbReference>
<evidence type="ECO:0000256" key="4">
    <source>
        <dbReference type="ARBA" id="ARBA00023163"/>
    </source>
</evidence>
<dbReference type="InterPro" id="IPR019734">
    <property type="entry name" value="TPR_rpt"/>
</dbReference>
<keyword evidence="3 6" id="KW-0238">DNA-binding</keyword>
<dbReference type="GO" id="GO:0006355">
    <property type="term" value="P:regulation of DNA-templated transcription"/>
    <property type="evidence" value="ECO:0007669"/>
    <property type="project" value="InterPro"/>
</dbReference>
<reference evidence="8 9" key="1">
    <citation type="submission" date="2017-06" db="EMBL/GenBank/DDBJ databases">
        <authorList>
            <person name="Kim H.J."/>
            <person name="Triplett B.A."/>
        </authorList>
    </citation>
    <scope>NUCLEOTIDE SEQUENCE [LARGE SCALE GENOMIC DNA]</scope>
    <source>
        <strain evidence="8 9">CGMCC 4.2132</strain>
    </source>
</reference>
<name>A0A239IRP6_9ACTN</name>
<evidence type="ECO:0000256" key="6">
    <source>
        <dbReference type="PROSITE-ProRule" id="PRU01091"/>
    </source>
</evidence>
<evidence type="ECO:0000256" key="1">
    <source>
        <dbReference type="ARBA" id="ARBA00005820"/>
    </source>
</evidence>
<keyword evidence="5" id="KW-0802">TPR repeat</keyword>
<dbReference type="InterPro" id="IPR011990">
    <property type="entry name" value="TPR-like_helical_dom_sf"/>
</dbReference>
<dbReference type="PROSITE" id="PS51755">
    <property type="entry name" value="OMPR_PHOB"/>
    <property type="match status" value="1"/>
</dbReference>
<dbReference type="InterPro" id="IPR002182">
    <property type="entry name" value="NB-ARC"/>
</dbReference>
<dbReference type="Proteomes" id="UP000198282">
    <property type="component" value="Unassembled WGS sequence"/>
</dbReference>
<proteinExistence type="inferred from homology"/>
<sequence length="951" mass="103306">MTPTESMRESVRFAVLGPVLGWRADAELDLGPPRQRALLAVLLARGGRPTGLAEIIDVLWGEDPPDSAVNVVQRHVGELRRLFEPGLPRRAVGQWLVRSSGGYRLNVDPDTLDLLRFRHLVEEARRTAQDVPQAAGLLIDALELWRGSAAEGIAAGVRAHPVFIALDHEYLAVLKEAADTALRDGPVTRLVPMLQQAAELNPFDEPLHTRLVLALAATGHRAEALDTYRAAYSRLVEKLGIGPGPELRSAHEQVLQQTAPEESPPARVTVGAIRPAQLPGDLPAFAGRREELAQVLDLLPDGEHPTAAVVISAIGGMAGIGKTTLAVHWAHRIAHRFPDGQLYVNLRGFDADGAVLDPAEAIRGFLDALGVSPRDIPARLDDQAALYRSLLADRRVLVLLDNAHDTKQVRPLLPGAPGCLAIVTSRNRLSGLVAAEGARSLTLGLLSDAEAHEFLTLRLDAERVAAEPLAVQEITTLCARLPLALSIAAARAVTQPDFSLAAIAAELRAAHGSLDAFTGADGIDVGAVFSWSYRALTSPAARLFRLLALHPGPYFSASAAAALGALPAHRVRPLLAELTRAYLLTEYAPGRYTFHDLLRAYAAERSRVQDTDSFRRVALHRLIDHYLQTACRAALLFSPHRDAIFLQVPVPGAFPEILADREQASDWLTAEHAVLLAIIDLAADARFSNQAWQLAWALEHFLDRRGHWHDLAASQRTALKAARRLPDRTGMAHAHRGLARAEADLGRYEEAQLHLGRALALFGEVGDGTAQAHTHRQFSWVLEQQAKYDGALTHAQQALDLFRAGGRRAGQAASLNAVGWYHALLGRHEQALIHCREALSLLAELGDRYGQADTWDSLGYAHHHLGRYEQATVSYRRALELYRQLGVRYGEADTLTRLSSTHLAAGRHEEARTALETALASLDDLGHPDAERVRTSLRTLGDSPNGAVSSS</sequence>
<dbReference type="Pfam" id="PF03704">
    <property type="entry name" value="BTAD"/>
    <property type="match status" value="1"/>
</dbReference>
<dbReference type="SUPFAM" id="SSF46894">
    <property type="entry name" value="C-terminal effector domain of the bipartite response regulators"/>
    <property type="match status" value="1"/>
</dbReference>
<feature type="repeat" description="TPR" evidence="5">
    <location>
        <begin position="852"/>
        <end position="885"/>
    </location>
</feature>
<protein>
    <submittedName>
        <fullName evidence="8">DNA-binding transcriptional activator of the SARP family</fullName>
    </submittedName>
</protein>
<keyword evidence="4" id="KW-0804">Transcription</keyword>
<dbReference type="InterPro" id="IPR051677">
    <property type="entry name" value="AfsR-DnrI-RedD_regulator"/>
</dbReference>
<dbReference type="Gene3D" id="1.10.10.10">
    <property type="entry name" value="Winged helix-like DNA-binding domain superfamily/Winged helix DNA-binding domain"/>
    <property type="match status" value="1"/>
</dbReference>
<dbReference type="Pfam" id="PF13424">
    <property type="entry name" value="TPR_12"/>
    <property type="match status" value="2"/>
</dbReference>
<dbReference type="Pfam" id="PF00486">
    <property type="entry name" value="Trans_reg_C"/>
    <property type="match status" value="1"/>
</dbReference>
<dbReference type="PRINTS" id="PR00364">
    <property type="entry name" value="DISEASERSIST"/>
</dbReference>
<dbReference type="PANTHER" id="PTHR35807:SF1">
    <property type="entry name" value="TRANSCRIPTIONAL REGULATOR REDD"/>
    <property type="match status" value="1"/>
</dbReference>
<evidence type="ECO:0000256" key="3">
    <source>
        <dbReference type="ARBA" id="ARBA00023125"/>
    </source>
</evidence>
<dbReference type="InterPro" id="IPR001867">
    <property type="entry name" value="OmpR/PhoB-type_DNA-bd"/>
</dbReference>
<organism evidence="8 9">
    <name type="scientific">Streptosporangium subroseum</name>
    <dbReference type="NCBI Taxonomy" id="106412"/>
    <lineage>
        <taxon>Bacteria</taxon>
        <taxon>Bacillati</taxon>
        <taxon>Actinomycetota</taxon>
        <taxon>Actinomycetes</taxon>
        <taxon>Streptosporangiales</taxon>
        <taxon>Streptosporangiaceae</taxon>
        <taxon>Streptosporangium</taxon>
    </lineage>
</organism>
<dbReference type="InterPro" id="IPR036388">
    <property type="entry name" value="WH-like_DNA-bd_sf"/>
</dbReference>
<dbReference type="CDD" id="cd15831">
    <property type="entry name" value="BTAD"/>
    <property type="match status" value="1"/>
</dbReference>
<dbReference type="Pfam" id="PF00931">
    <property type="entry name" value="NB-ARC"/>
    <property type="match status" value="1"/>
</dbReference>
<keyword evidence="2" id="KW-0805">Transcription regulation</keyword>
<dbReference type="RefSeq" id="WP_218825398.1">
    <property type="nucleotide sequence ID" value="NZ_FZOD01000020.1"/>
</dbReference>
<evidence type="ECO:0000256" key="2">
    <source>
        <dbReference type="ARBA" id="ARBA00023015"/>
    </source>
</evidence>
<dbReference type="InterPro" id="IPR027417">
    <property type="entry name" value="P-loop_NTPase"/>
</dbReference>